<feature type="region of interest" description="Disordered" evidence="1">
    <location>
        <begin position="1"/>
        <end position="24"/>
    </location>
</feature>
<evidence type="ECO:0000313" key="2">
    <source>
        <dbReference type="EMBL" id="KAJ1349877.1"/>
    </source>
</evidence>
<organism evidence="2 3">
    <name type="scientific">Parelaphostrongylus tenuis</name>
    <name type="common">Meningeal worm</name>
    <dbReference type="NCBI Taxonomy" id="148309"/>
    <lineage>
        <taxon>Eukaryota</taxon>
        <taxon>Metazoa</taxon>
        <taxon>Ecdysozoa</taxon>
        <taxon>Nematoda</taxon>
        <taxon>Chromadorea</taxon>
        <taxon>Rhabditida</taxon>
        <taxon>Rhabditina</taxon>
        <taxon>Rhabditomorpha</taxon>
        <taxon>Strongyloidea</taxon>
        <taxon>Metastrongylidae</taxon>
        <taxon>Parelaphostrongylus</taxon>
    </lineage>
</organism>
<comment type="caution">
    <text evidence="2">The sequence shown here is derived from an EMBL/GenBank/DDBJ whole genome shotgun (WGS) entry which is preliminary data.</text>
</comment>
<gene>
    <name evidence="2" type="ORF">KIN20_005547</name>
</gene>
<keyword evidence="3" id="KW-1185">Reference proteome</keyword>
<sequence length="109" mass="12708">MDENKFEQNSPEIIPRHNRKGTFSKKDVTSLANQATEKALHLDGAKIRSRSVSNFYRYSFVSTTGRRETLQWDMDKKKVERYLFCLNSGLIFPKKNEDTLKTPPSIYCD</sequence>
<evidence type="ECO:0000256" key="1">
    <source>
        <dbReference type="SAM" id="MobiDB-lite"/>
    </source>
</evidence>
<protein>
    <submittedName>
        <fullName evidence="2">Uncharacterized protein</fullName>
    </submittedName>
</protein>
<accession>A0AAD5M0A4</accession>
<dbReference type="EMBL" id="JAHQIW010000765">
    <property type="protein sequence ID" value="KAJ1349877.1"/>
    <property type="molecule type" value="Genomic_DNA"/>
</dbReference>
<reference evidence="2" key="1">
    <citation type="submission" date="2021-06" db="EMBL/GenBank/DDBJ databases">
        <title>Parelaphostrongylus tenuis whole genome reference sequence.</title>
        <authorList>
            <person name="Garwood T.J."/>
            <person name="Larsen P.A."/>
            <person name="Fountain-Jones N.M."/>
            <person name="Garbe J.R."/>
            <person name="Macchietto M.G."/>
            <person name="Kania S.A."/>
            <person name="Gerhold R.W."/>
            <person name="Richards J.E."/>
            <person name="Wolf T.M."/>
        </authorList>
    </citation>
    <scope>NUCLEOTIDE SEQUENCE</scope>
    <source>
        <strain evidence="2">MNPRO001-30</strain>
        <tissue evidence="2">Meninges</tissue>
    </source>
</reference>
<proteinExistence type="predicted"/>
<dbReference type="AlphaFoldDB" id="A0AAD5M0A4"/>
<name>A0AAD5M0A4_PARTN</name>
<evidence type="ECO:0000313" key="3">
    <source>
        <dbReference type="Proteomes" id="UP001196413"/>
    </source>
</evidence>
<dbReference type="Proteomes" id="UP001196413">
    <property type="component" value="Unassembled WGS sequence"/>
</dbReference>